<dbReference type="Pfam" id="PF03402">
    <property type="entry name" value="V1R"/>
    <property type="match status" value="1"/>
</dbReference>
<reference evidence="15" key="2">
    <citation type="submission" date="2025-08" db="UniProtKB">
        <authorList>
            <consortium name="Ensembl"/>
        </authorList>
    </citation>
    <scope>IDENTIFICATION</scope>
</reference>
<evidence type="ECO:0000256" key="1">
    <source>
        <dbReference type="ARBA" id="ARBA00003878"/>
    </source>
</evidence>
<evidence type="ECO:0000256" key="11">
    <source>
        <dbReference type="ARBA" id="ARBA00023180"/>
    </source>
</evidence>
<evidence type="ECO:0000259" key="14">
    <source>
        <dbReference type="PROSITE" id="PS50262"/>
    </source>
</evidence>
<dbReference type="Ensembl" id="ENSSHAT00000025265.1">
    <property type="protein sequence ID" value="ENSSHAP00000041707.1"/>
    <property type="gene ID" value="ENSSHAG00000027239.1"/>
</dbReference>
<reference evidence="15" key="3">
    <citation type="submission" date="2025-09" db="UniProtKB">
        <authorList>
            <consortium name="Ensembl"/>
        </authorList>
    </citation>
    <scope>IDENTIFICATION</scope>
</reference>
<dbReference type="GO" id="GO:0007606">
    <property type="term" value="P:sensory perception of chemical stimulus"/>
    <property type="evidence" value="ECO:0007669"/>
    <property type="project" value="UniProtKB-ARBA"/>
</dbReference>
<evidence type="ECO:0000256" key="8">
    <source>
        <dbReference type="ARBA" id="ARBA00023040"/>
    </source>
</evidence>
<protein>
    <recommendedName>
        <fullName evidence="13">Vomeronasal type-1 receptor</fullName>
    </recommendedName>
</protein>
<evidence type="ECO:0000256" key="13">
    <source>
        <dbReference type="RuleBase" id="RU364061"/>
    </source>
</evidence>
<evidence type="ECO:0000256" key="12">
    <source>
        <dbReference type="ARBA" id="ARBA00023224"/>
    </source>
</evidence>
<dbReference type="PROSITE" id="PS50262">
    <property type="entry name" value="G_PROTEIN_RECEP_F1_2"/>
    <property type="match status" value="1"/>
</dbReference>
<proteinExistence type="inferred from homology"/>
<keyword evidence="11" id="KW-0325">Glycoprotein</keyword>
<evidence type="ECO:0000256" key="10">
    <source>
        <dbReference type="ARBA" id="ARBA00023170"/>
    </source>
</evidence>
<organism evidence="15 16">
    <name type="scientific">Sarcophilus harrisii</name>
    <name type="common">Tasmanian devil</name>
    <name type="synonym">Sarcophilus laniarius</name>
    <dbReference type="NCBI Taxonomy" id="9305"/>
    <lineage>
        <taxon>Eukaryota</taxon>
        <taxon>Metazoa</taxon>
        <taxon>Chordata</taxon>
        <taxon>Craniata</taxon>
        <taxon>Vertebrata</taxon>
        <taxon>Euteleostomi</taxon>
        <taxon>Mammalia</taxon>
        <taxon>Metatheria</taxon>
        <taxon>Dasyuromorphia</taxon>
        <taxon>Dasyuridae</taxon>
        <taxon>Sarcophilus</taxon>
    </lineage>
</organism>
<keyword evidence="9 13" id="KW-0472">Membrane</keyword>
<evidence type="ECO:0000313" key="16">
    <source>
        <dbReference type="Proteomes" id="UP000007648"/>
    </source>
</evidence>
<feature type="transmembrane region" description="Helical" evidence="13">
    <location>
        <begin position="263"/>
        <end position="288"/>
    </location>
</feature>
<feature type="transmembrane region" description="Helical" evidence="13">
    <location>
        <begin position="128"/>
        <end position="147"/>
    </location>
</feature>
<evidence type="ECO:0000256" key="2">
    <source>
        <dbReference type="ARBA" id="ARBA00004651"/>
    </source>
</evidence>
<evidence type="ECO:0000256" key="9">
    <source>
        <dbReference type="ARBA" id="ARBA00023136"/>
    </source>
</evidence>
<accession>A0A7N4PSC5</accession>
<keyword evidence="12 13" id="KW-0807">Transducer</keyword>
<evidence type="ECO:0000313" key="15">
    <source>
        <dbReference type="Ensembl" id="ENSSHAP00000041707.1"/>
    </source>
</evidence>
<dbReference type="SUPFAM" id="SSF81321">
    <property type="entry name" value="Family A G protein-coupled receptor-like"/>
    <property type="match status" value="1"/>
</dbReference>
<evidence type="ECO:0000256" key="4">
    <source>
        <dbReference type="ARBA" id="ARBA00022475"/>
    </source>
</evidence>
<dbReference type="InterPro" id="IPR017452">
    <property type="entry name" value="GPCR_Rhodpsn_7TM"/>
</dbReference>
<keyword evidence="4 13" id="KW-1003">Cell membrane</keyword>
<dbReference type="GO" id="GO:0016503">
    <property type="term" value="F:pheromone receptor activity"/>
    <property type="evidence" value="ECO:0007669"/>
    <property type="project" value="InterPro"/>
</dbReference>
<dbReference type="InParanoid" id="A0A7N4PSC5"/>
<evidence type="ECO:0000256" key="7">
    <source>
        <dbReference type="ARBA" id="ARBA00022989"/>
    </source>
</evidence>
<feature type="transmembrane region" description="Helical" evidence="13">
    <location>
        <begin position="45"/>
        <end position="63"/>
    </location>
</feature>
<feature type="domain" description="G-protein coupled receptors family 1 profile" evidence="14">
    <location>
        <begin position="22"/>
        <end position="285"/>
    </location>
</feature>
<evidence type="ECO:0000256" key="3">
    <source>
        <dbReference type="ARBA" id="ARBA00010663"/>
    </source>
</evidence>
<dbReference type="FunFam" id="1.20.1070.10:FF:000033">
    <property type="entry name" value="Vomeronasal type-1 receptor"/>
    <property type="match status" value="1"/>
</dbReference>
<dbReference type="Gene3D" id="1.20.1070.10">
    <property type="entry name" value="Rhodopsin 7-helix transmembrane proteins"/>
    <property type="match status" value="1"/>
</dbReference>
<keyword evidence="16" id="KW-1185">Reference proteome</keyword>
<comment type="function">
    <text evidence="1">Putative pheromone receptor.</text>
</comment>
<dbReference type="Proteomes" id="UP000007648">
    <property type="component" value="Unassembled WGS sequence"/>
</dbReference>
<keyword evidence="6 13" id="KW-0812">Transmembrane</keyword>
<evidence type="ECO:0000256" key="5">
    <source>
        <dbReference type="ARBA" id="ARBA00022507"/>
    </source>
</evidence>
<keyword evidence="7 13" id="KW-1133">Transmembrane helix</keyword>
<dbReference type="AlphaFoldDB" id="A0A7N4PSC5"/>
<comment type="similarity">
    <text evidence="3 13">Belongs to the G-protein coupled receptor 1 family.</text>
</comment>
<keyword evidence="8 13" id="KW-0297">G-protein coupled receptor</keyword>
<keyword evidence="10 13" id="KW-0675">Receptor</keyword>
<dbReference type="GO" id="GO:0005886">
    <property type="term" value="C:plasma membrane"/>
    <property type="evidence" value="ECO:0007669"/>
    <property type="project" value="UniProtKB-SubCell"/>
</dbReference>
<evidence type="ECO:0000256" key="6">
    <source>
        <dbReference type="ARBA" id="ARBA00022692"/>
    </source>
</evidence>
<dbReference type="PANTHER" id="PTHR24062">
    <property type="entry name" value="VOMERONASAL TYPE-1 RECEPTOR"/>
    <property type="match status" value="1"/>
</dbReference>
<feature type="transmembrane region" description="Helical" evidence="13">
    <location>
        <begin position="12"/>
        <end position="38"/>
    </location>
</feature>
<dbReference type="PRINTS" id="PR01534">
    <property type="entry name" value="VOMERONASL1R"/>
</dbReference>
<dbReference type="GO" id="GO:0019236">
    <property type="term" value="P:response to pheromone"/>
    <property type="evidence" value="ECO:0007669"/>
    <property type="project" value="UniProtKB-KW"/>
</dbReference>
<dbReference type="FunCoup" id="A0A7N4PSC5">
    <property type="interactions" value="3"/>
</dbReference>
<comment type="subcellular location">
    <subcellularLocation>
        <location evidence="2 13">Cell membrane</location>
        <topology evidence="2 13">Multi-pass membrane protein</topology>
    </subcellularLocation>
</comment>
<reference evidence="15 16" key="1">
    <citation type="journal article" date="2011" name="Proc. Natl. Acad. Sci. U.S.A.">
        <title>Genetic diversity and population structure of the endangered marsupial Sarcophilus harrisii (Tasmanian devil).</title>
        <authorList>
            <person name="Miller W."/>
            <person name="Hayes V.M."/>
            <person name="Ratan A."/>
            <person name="Petersen D.C."/>
            <person name="Wittekindt N.E."/>
            <person name="Miller J."/>
            <person name="Walenz B."/>
            <person name="Knight J."/>
            <person name="Qi J."/>
            <person name="Zhao F."/>
            <person name="Wang Q."/>
            <person name="Bedoya-Reina O.C."/>
            <person name="Katiyar N."/>
            <person name="Tomsho L.P."/>
            <person name="Kasson L.M."/>
            <person name="Hardie R.A."/>
            <person name="Woodbridge P."/>
            <person name="Tindall E.A."/>
            <person name="Bertelsen M.F."/>
            <person name="Dixon D."/>
            <person name="Pyecroft S."/>
            <person name="Helgen K.M."/>
            <person name="Lesk A.M."/>
            <person name="Pringle T.H."/>
            <person name="Patterson N."/>
            <person name="Zhang Y."/>
            <person name="Kreiss A."/>
            <person name="Woods G.M."/>
            <person name="Jones M.E."/>
            <person name="Schuster S.C."/>
        </authorList>
    </citation>
    <scope>NUCLEOTIDE SEQUENCE [LARGE SCALE GENOMIC DNA]</scope>
</reference>
<keyword evidence="5 13" id="KW-0589">Pheromone response</keyword>
<feature type="transmembrane region" description="Helical" evidence="13">
    <location>
        <begin position="178"/>
        <end position="208"/>
    </location>
</feature>
<dbReference type="GeneTree" id="ENSGT00960000186612"/>
<name>A0A7N4PSC5_SARHA</name>
<feature type="transmembrane region" description="Helical" evidence="13">
    <location>
        <begin position="235"/>
        <end position="257"/>
    </location>
</feature>
<dbReference type="InterPro" id="IPR004072">
    <property type="entry name" value="Vmron_rcpt_1"/>
</dbReference>
<sequence>MVFNGMVVGLFFLFQIVFGVLGNSFLLGLYTIIFFIGLRVRPIDLILCHLAFVNNLVLLSKGIPQTMVTLGLNNFLNDMGCKFVFYLHRVTRGLSLCTTSLLSGFQAITLSPRSSKLSKFKVRVPKCMALFCLLCWTFHLVTNYYYFLYFKAQMGSNNTTERIDLIYCTATIDVLFNYALYVLIISLPDVFCIVIMAGASGYIIFVLYRHHQRVQYIHGNNLTLIRSPETRATQITLLLVCMFVSFYSLNSVLILHLQFGKPIFWLIHVSTFLSACFSACSPFVLIVIKLCSRQSYEL</sequence>